<reference evidence="1 2" key="1">
    <citation type="submission" date="2015-02" db="EMBL/GenBank/DDBJ databases">
        <title>Genome Sequencing of Rickettsiales.</title>
        <authorList>
            <person name="Daugherty S.C."/>
            <person name="Su Q."/>
            <person name="Abolude K."/>
            <person name="Beier-Sexton M."/>
            <person name="Carlyon J.A."/>
            <person name="Carter R."/>
            <person name="Day N.P."/>
            <person name="Dumler S.J."/>
            <person name="Dyachenko V."/>
            <person name="Godinez A."/>
            <person name="Kurtti T.J."/>
            <person name="Lichay M."/>
            <person name="Mullins K.E."/>
            <person name="Ott S."/>
            <person name="Pappas-Brown V."/>
            <person name="Paris D.H."/>
            <person name="Patel P."/>
            <person name="Richards A.L."/>
            <person name="Sadzewicz L."/>
            <person name="Sears K."/>
            <person name="Seidman D."/>
            <person name="Sengamalay N."/>
            <person name="Stenos J."/>
            <person name="Tallon L.J."/>
            <person name="Vincent G."/>
            <person name="Fraser C.M."/>
            <person name="Munderloh U."/>
            <person name="Dunning-Hotopp J.C."/>
        </authorList>
    </citation>
    <scope>NUCLEOTIDE SEQUENCE [LARGE SCALE GENOMIC DNA]</scope>
    <source>
        <strain evidence="1 2">Fuller</strain>
    </source>
</reference>
<sequence length="44" mass="5102">MLYNKAKELEKTCKVVMKKKINPQPNKENNILLGLQALFSKKLN</sequence>
<keyword evidence="2" id="KW-1185">Reference proteome</keyword>
<protein>
    <submittedName>
        <fullName evidence="1">Uncharacterized protein</fullName>
    </submittedName>
</protein>
<name>A0A0F3MGW2_9RICK</name>
<accession>A0A0F3MGW2</accession>
<dbReference type="AlphaFoldDB" id="A0A0F3MGW2"/>
<evidence type="ECO:0000313" key="2">
    <source>
        <dbReference type="Proteomes" id="UP000033616"/>
    </source>
</evidence>
<comment type="caution">
    <text evidence="1">The sequence shown here is derived from an EMBL/GenBank/DDBJ whole genome shotgun (WGS) entry which is preliminary data.</text>
</comment>
<organism evidence="1 2">
    <name type="scientific">Orientia chuto str. Dubai</name>
    <dbReference type="NCBI Taxonomy" id="1359168"/>
    <lineage>
        <taxon>Bacteria</taxon>
        <taxon>Pseudomonadati</taxon>
        <taxon>Pseudomonadota</taxon>
        <taxon>Alphaproteobacteria</taxon>
        <taxon>Rickettsiales</taxon>
        <taxon>Rickettsiaceae</taxon>
        <taxon>Rickettsieae</taxon>
        <taxon>Orientia</taxon>
    </lineage>
</organism>
<evidence type="ECO:0000313" key="1">
    <source>
        <dbReference type="EMBL" id="KJV55008.1"/>
    </source>
</evidence>
<proteinExistence type="predicted"/>
<dbReference type="EMBL" id="LANP01000030">
    <property type="protein sequence ID" value="KJV55008.1"/>
    <property type="molecule type" value="Genomic_DNA"/>
</dbReference>
<dbReference type="Proteomes" id="UP000033616">
    <property type="component" value="Unassembled WGS sequence"/>
</dbReference>
<dbReference type="PATRIC" id="fig|1359168.3.peg.796"/>
<gene>
    <name evidence="1" type="ORF">OCHUTO_1005</name>
</gene>